<dbReference type="GeneID" id="39590634"/>
<feature type="domain" description="C3H1-type" evidence="2">
    <location>
        <begin position="129"/>
        <end position="157"/>
    </location>
</feature>
<dbReference type="EMBL" id="RSCE01000003">
    <property type="protein sequence ID" value="RSH84569.1"/>
    <property type="molecule type" value="Genomic_DNA"/>
</dbReference>
<accession>A0A427Y0C6</accession>
<keyword evidence="1" id="KW-0863">Zinc-finger</keyword>
<evidence type="ECO:0000259" key="2">
    <source>
        <dbReference type="PROSITE" id="PS50103"/>
    </source>
</evidence>
<comment type="caution">
    <text evidence="3">The sequence shown here is derived from an EMBL/GenBank/DDBJ whole genome shotgun (WGS) entry which is preliminary data.</text>
</comment>
<evidence type="ECO:0000313" key="4">
    <source>
        <dbReference type="Proteomes" id="UP000279236"/>
    </source>
</evidence>
<name>A0A427Y0C6_9TREE</name>
<dbReference type="InterPro" id="IPR000571">
    <property type="entry name" value="Znf_CCCH"/>
</dbReference>
<proteinExistence type="predicted"/>
<dbReference type="RefSeq" id="XP_028478017.1">
    <property type="nucleotide sequence ID" value="XM_028621565.1"/>
</dbReference>
<dbReference type="PROSITE" id="PS50103">
    <property type="entry name" value="ZF_C3H1"/>
    <property type="match status" value="1"/>
</dbReference>
<organism evidence="3 4">
    <name type="scientific">Apiotrichum porosum</name>
    <dbReference type="NCBI Taxonomy" id="105984"/>
    <lineage>
        <taxon>Eukaryota</taxon>
        <taxon>Fungi</taxon>
        <taxon>Dikarya</taxon>
        <taxon>Basidiomycota</taxon>
        <taxon>Agaricomycotina</taxon>
        <taxon>Tremellomycetes</taxon>
        <taxon>Trichosporonales</taxon>
        <taxon>Trichosporonaceae</taxon>
        <taxon>Apiotrichum</taxon>
    </lineage>
</organism>
<protein>
    <recommendedName>
        <fullName evidence="2">C3H1-type domain-containing protein</fullName>
    </recommendedName>
</protein>
<evidence type="ECO:0000313" key="3">
    <source>
        <dbReference type="EMBL" id="RSH84569.1"/>
    </source>
</evidence>
<dbReference type="AlphaFoldDB" id="A0A427Y0C6"/>
<dbReference type="GO" id="GO:0008270">
    <property type="term" value="F:zinc ion binding"/>
    <property type="evidence" value="ECO:0007669"/>
    <property type="project" value="UniProtKB-KW"/>
</dbReference>
<keyword evidence="1" id="KW-0862">Zinc</keyword>
<feature type="zinc finger region" description="C3H1-type" evidence="1">
    <location>
        <begin position="129"/>
        <end position="157"/>
    </location>
</feature>
<reference evidence="3 4" key="1">
    <citation type="submission" date="2018-11" db="EMBL/GenBank/DDBJ databases">
        <title>Genome sequence of Apiotrichum porosum DSM 27194.</title>
        <authorList>
            <person name="Aliyu H."/>
            <person name="Gorte O."/>
            <person name="Ochsenreither K."/>
        </authorList>
    </citation>
    <scope>NUCLEOTIDE SEQUENCE [LARGE SCALE GENOMIC DNA]</scope>
    <source>
        <strain evidence="3 4">DSM 27194</strain>
    </source>
</reference>
<gene>
    <name evidence="3" type="ORF">EHS24_006091</name>
</gene>
<keyword evidence="4" id="KW-1185">Reference proteome</keyword>
<keyword evidence="1" id="KW-0479">Metal-binding</keyword>
<sequence>MQQGTATRLELLAKEAQAHICALSQAIVVRDQVIGSIQDRLAVVEGRVNATEDHLQAVDATIEETRSDMQVIEVSIEAVGTTANAAYLANGDMAEQMLAMSEAMAGMGARLRDAGNNSPPFNPLALGSLTATKVCTEWEQKKGGCPAPPGRCRYAHP</sequence>
<dbReference type="Proteomes" id="UP000279236">
    <property type="component" value="Unassembled WGS sequence"/>
</dbReference>
<evidence type="ECO:0000256" key="1">
    <source>
        <dbReference type="PROSITE-ProRule" id="PRU00723"/>
    </source>
</evidence>